<gene>
    <name evidence="4" type="primary">LOC108681753</name>
</gene>
<protein>
    <submittedName>
        <fullName evidence="4">Uncharacterized protein LOC108681753</fullName>
    </submittedName>
</protein>
<dbReference type="RefSeq" id="XP_018026310.1">
    <property type="nucleotide sequence ID" value="XM_018170821.2"/>
</dbReference>
<dbReference type="Proteomes" id="UP000694843">
    <property type="component" value="Unplaced"/>
</dbReference>
<evidence type="ECO:0000256" key="2">
    <source>
        <dbReference type="SAM" id="SignalP"/>
    </source>
</evidence>
<evidence type="ECO:0000313" key="3">
    <source>
        <dbReference type="Proteomes" id="UP000694843"/>
    </source>
</evidence>
<feature type="signal peptide" evidence="2">
    <location>
        <begin position="1"/>
        <end position="21"/>
    </location>
</feature>
<organism evidence="3 4">
    <name type="scientific">Hyalella azteca</name>
    <name type="common">Amphipod</name>
    <dbReference type="NCBI Taxonomy" id="294128"/>
    <lineage>
        <taxon>Eukaryota</taxon>
        <taxon>Metazoa</taxon>
        <taxon>Ecdysozoa</taxon>
        <taxon>Arthropoda</taxon>
        <taxon>Crustacea</taxon>
        <taxon>Multicrustacea</taxon>
        <taxon>Malacostraca</taxon>
        <taxon>Eumalacostraca</taxon>
        <taxon>Peracarida</taxon>
        <taxon>Amphipoda</taxon>
        <taxon>Senticaudata</taxon>
        <taxon>Talitrida</taxon>
        <taxon>Talitroidea</taxon>
        <taxon>Hyalellidae</taxon>
        <taxon>Hyalella</taxon>
    </lineage>
</organism>
<dbReference type="AlphaFoldDB" id="A0A8B7PJZ0"/>
<dbReference type="OrthoDB" id="10585864at2759"/>
<name>A0A8B7PJZ0_HYAAZ</name>
<feature type="region of interest" description="Disordered" evidence="1">
    <location>
        <begin position="123"/>
        <end position="211"/>
    </location>
</feature>
<sequence length="363" mass="40042">MDIKALVTLLVLMLLLQSGPGRPQVLPGDMARHHLADLGIDNKALFTLGALAVLGGASFYLGRHVGMNKAAPNSYYNYGTYGYPTSLYGQHGYQNTHAQYGYYQPYKAGFTAGVYAAPLAYGGRRKRRASTDKETKENSLNTKEFAAPQSVSSSCREKDTINQGKKLKNTHKTEDSNSKMIEVLENEVNESPEKSNPTKSRGPRIKRESSKAAIVVTSQPINVADDPHEANKIIHLSSGLPSRQKKPLLKVWPEPRSPTPESESLYSRLKHARVSAAVEKASVPESRQEDSPKFKTRFPEGRQQVLCEDGSRARNFEHFELLMLESALAEDDQGCGLSLVCEIGRVPLPLLPPKALGLRRLLT</sequence>
<evidence type="ECO:0000256" key="1">
    <source>
        <dbReference type="SAM" id="MobiDB-lite"/>
    </source>
</evidence>
<feature type="chain" id="PRO_5034064879" evidence="2">
    <location>
        <begin position="22"/>
        <end position="363"/>
    </location>
</feature>
<accession>A0A8B7PJZ0</accession>
<proteinExistence type="predicted"/>
<keyword evidence="3" id="KW-1185">Reference proteome</keyword>
<dbReference type="KEGG" id="hazt:108681753"/>
<dbReference type="GeneID" id="108681753"/>
<reference evidence="4" key="1">
    <citation type="submission" date="2025-08" db="UniProtKB">
        <authorList>
            <consortium name="RefSeq"/>
        </authorList>
    </citation>
    <scope>IDENTIFICATION</scope>
    <source>
        <tissue evidence="4">Whole organism</tissue>
    </source>
</reference>
<keyword evidence="2" id="KW-0732">Signal</keyword>
<evidence type="ECO:0000313" key="4">
    <source>
        <dbReference type="RefSeq" id="XP_018026310.1"/>
    </source>
</evidence>